<reference evidence="1" key="1">
    <citation type="submission" date="2024-06" db="EMBL/GenBank/DDBJ databases">
        <authorList>
            <person name="Coelho C."/>
            <person name="Bento M."/>
            <person name="Garcia E."/>
            <person name="Camelo A."/>
            <person name="Brandao I."/>
            <person name="Espirito Santo C."/>
            <person name="Trovao J."/>
            <person name="Verissimo A."/>
            <person name="Costa J."/>
            <person name="Tiago I."/>
        </authorList>
    </citation>
    <scope>NUCLEOTIDE SEQUENCE</scope>
    <source>
        <strain evidence="1">KWT182</strain>
    </source>
</reference>
<dbReference type="InterPro" id="IPR008964">
    <property type="entry name" value="Invasin/intimin_cell_adhesion"/>
</dbReference>
<organism evidence="1">
    <name type="scientific">Acerihabitans sp. KWT182</name>
    <dbReference type="NCBI Taxonomy" id="3157919"/>
    <lineage>
        <taxon>Bacteria</taxon>
        <taxon>Pseudomonadati</taxon>
        <taxon>Pseudomonadota</taxon>
        <taxon>Gammaproteobacteria</taxon>
        <taxon>Enterobacterales</taxon>
        <taxon>Pectobacteriaceae</taxon>
        <taxon>Acerihabitans</taxon>
    </lineage>
</organism>
<dbReference type="AlphaFoldDB" id="A0AAU7Q999"/>
<protein>
    <recommendedName>
        <fullName evidence="2">PKD domain-containing protein</fullName>
    </recommendedName>
</protein>
<evidence type="ECO:0000313" key="1">
    <source>
        <dbReference type="EMBL" id="XBS69663.1"/>
    </source>
</evidence>
<accession>A0AAU7Q999</accession>
<evidence type="ECO:0008006" key="2">
    <source>
        <dbReference type="Google" id="ProtNLM"/>
    </source>
</evidence>
<gene>
    <name evidence="1" type="ORF">ABK905_25690</name>
</gene>
<dbReference type="SUPFAM" id="SSF49373">
    <property type="entry name" value="Invasin/intimin cell-adhesion fragments"/>
    <property type="match status" value="1"/>
</dbReference>
<name>A0AAU7Q999_9GAMM</name>
<dbReference type="EMBL" id="CP157947">
    <property type="protein sequence ID" value="XBS69663.1"/>
    <property type="molecule type" value="Genomic_DNA"/>
</dbReference>
<sequence length="204" mass="21809">MALAAPSFPQMVDGIIPIQSVTIEGAVIVLIPAYSNPRPYDRITVYWNFAGLGFFEIPDVIPSFPIAIRIPAIYAPIGRYIVFYTITDFVGNSTSSEQALVEVANNALQLEAEVSTANIVAGSGIPHIIDYWLLNPAGVGAPDRLLLYSVDGSATLVPPSSDTTDGNGHTQLRVFSSTPGTVTVHTVLASDPSGVYSHIRLTFF</sequence>
<proteinExistence type="predicted"/>